<accession>A0A071MEA1</accession>
<comment type="similarity">
    <text evidence="2 7">Belongs to the ExbD/TolR family.</text>
</comment>
<evidence type="ECO:0000256" key="7">
    <source>
        <dbReference type="RuleBase" id="RU003879"/>
    </source>
</evidence>
<keyword evidence="7" id="KW-0653">Protein transport</keyword>
<dbReference type="OrthoDB" id="9798629at2"/>
<dbReference type="Pfam" id="PF02472">
    <property type="entry name" value="ExbD"/>
    <property type="match status" value="1"/>
</dbReference>
<keyword evidence="3" id="KW-1003">Cell membrane</keyword>
<evidence type="ECO:0000256" key="4">
    <source>
        <dbReference type="ARBA" id="ARBA00022692"/>
    </source>
</evidence>
<protein>
    <submittedName>
        <fullName evidence="9">Biopolymer transporter ExbD</fullName>
    </submittedName>
</protein>
<evidence type="ECO:0000256" key="1">
    <source>
        <dbReference type="ARBA" id="ARBA00004162"/>
    </source>
</evidence>
<keyword evidence="6 8" id="KW-0472">Membrane</keyword>
<dbReference type="EMBL" id="JJOA01000011">
    <property type="protein sequence ID" value="KEA59187.1"/>
    <property type="molecule type" value="Genomic_DNA"/>
</dbReference>
<sequence>MSILMDGNNDEGVMNDINMTPLIDVMLVLLIIFIVTLPVINKAVKVDLPKAAAQPAQSKTQDIDLSITADKTVLWNKDVVDDAALKLRVEAASKQGDPPAVNINADEHVEYGKVAAILAALQGGGLNKINFVMQPDKGQQ</sequence>
<evidence type="ECO:0000313" key="9">
    <source>
        <dbReference type="EMBL" id="KEA59187.1"/>
    </source>
</evidence>
<dbReference type="PANTHER" id="PTHR30558">
    <property type="entry name" value="EXBD MEMBRANE COMPONENT OF PMF-DRIVEN MACROMOLECULE IMPORT SYSTEM"/>
    <property type="match status" value="1"/>
</dbReference>
<comment type="subcellular location">
    <subcellularLocation>
        <location evidence="1">Cell membrane</location>
        <topology evidence="1">Single-pass membrane protein</topology>
    </subcellularLocation>
    <subcellularLocation>
        <location evidence="7">Cell membrane</location>
        <topology evidence="7">Single-pass type II membrane protein</topology>
    </subcellularLocation>
</comment>
<proteinExistence type="inferred from homology"/>
<name>A0A071MEA1_9BURK</name>
<dbReference type="GO" id="GO:0022857">
    <property type="term" value="F:transmembrane transporter activity"/>
    <property type="evidence" value="ECO:0007669"/>
    <property type="project" value="InterPro"/>
</dbReference>
<dbReference type="GO" id="GO:0015031">
    <property type="term" value="P:protein transport"/>
    <property type="evidence" value="ECO:0007669"/>
    <property type="project" value="UniProtKB-KW"/>
</dbReference>
<evidence type="ECO:0000256" key="8">
    <source>
        <dbReference type="SAM" id="Phobius"/>
    </source>
</evidence>
<evidence type="ECO:0000256" key="6">
    <source>
        <dbReference type="ARBA" id="ARBA00023136"/>
    </source>
</evidence>
<dbReference type="InterPro" id="IPR003400">
    <property type="entry name" value="ExbD"/>
</dbReference>
<keyword evidence="5 8" id="KW-1133">Transmembrane helix</keyword>
<evidence type="ECO:0000256" key="5">
    <source>
        <dbReference type="ARBA" id="ARBA00022989"/>
    </source>
</evidence>
<dbReference type="PANTHER" id="PTHR30558:SF7">
    <property type="entry name" value="TOL-PAL SYSTEM PROTEIN TOLR"/>
    <property type="match status" value="1"/>
</dbReference>
<gene>
    <name evidence="9" type="ORF">DT99_13205</name>
</gene>
<dbReference type="GO" id="GO:0005886">
    <property type="term" value="C:plasma membrane"/>
    <property type="evidence" value="ECO:0007669"/>
    <property type="project" value="UniProtKB-SubCell"/>
</dbReference>
<feature type="transmembrane region" description="Helical" evidence="8">
    <location>
        <begin position="20"/>
        <end position="40"/>
    </location>
</feature>
<dbReference type="AlphaFoldDB" id="A0A071MEA1"/>
<organism evidence="9">
    <name type="scientific">Burkholderia cenocepacia</name>
    <dbReference type="NCBI Taxonomy" id="95486"/>
    <lineage>
        <taxon>Bacteria</taxon>
        <taxon>Pseudomonadati</taxon>
        <taxon>Pseudomonadota</taxon>
        <taxon>Betaproteobacteria</taxon>
        <taxon>Burkholderiales</taxon>
        <taxon>Burkholderiaceae</taxon>
        <taxon>Burkholderia</taxon>
        <taxon>Burkholderia cepacia complex</taxon>
    </lineage>
</organism>
<reference evidence="9" key="1">
    <citation type="submission" date="2014-04" db="EMBL/GenBank/DDBJ databases">
        <title>In planta biocontrol of soil-borne Fusarium wilt of banana through a plant endophytic bacterium, Burkholderia cenocepacia 869T2.</title>
        <authorList>
            <person name="Ho Y.-N."/>
            <person name="Chiang H.-M."/>
            <person name="Chao C.-P."/>
            <person name="Su C.-C."/>
            <person name="Hsu H.-F."/>
            <person name="Guo C.-T."/>
            <person name="Hsieh J.-L."/>
            <person name="Huang C.-C."/>
        </authorList>
    </citation>
    <scope>NUCLEOTIDE SEQUENCE [LARGE SCALE GENOMIC DNA]</scope>
    <source>
        <strain evidence="9">869T2</strain>
    </source>
</reference>
<dbReference type="Gene3D" id="3.30.420.270">
    <property type="match status" value="1"/>
</dbReference>
<evidence type="ECO:0000256" key="2">
    <source>
        <dbReference type="ARBA" id="ARBA00005811"/>
    </source>
</evidence>
<evidence type="ECO:0000256" key="3">
    <source>
        <dbReference type="ARBA" id="ARBA00022475"/>
    </source>
</evidence>
<comment type="caution">
    <text evidence="9">The sequence shown here is derived from an EMBL/GenBank/DDBJ whole genome shotgun (WGS) entry which is preliminary data.</text>
</comment>
<keyword evidence="7" id="KW-0813">Transport</keyword>
<keyword evidence="4 7" id="KW-0812">Transmembrane</keyword>